<feature type="compositionally biased region" description="Polar residues" evidence="6">
    <location>
        <begin position="531"/>
        <end position="542"/>
    </location>
</feature>
<reference evidence="8 9" key="1">
    <citation type="submission" date="2014-04" db="EMBL/GenBank/DDBJ databases">
        <authorList>
            <consortium name="DOE Joint Genome Institute"/>
            <person name="Kuo A."/>
            <person name="Girlanda M."/>
            <person name="Perotto S."/>
            <person name="Kohler A."/>
            <person name="Nagy L.G."/>
            <person name="Floudas D."/>
            <person name="Copeland A."/>
            <person name="Barry K.W."/>
            <person name="Cichocki N."/>
            <person name="Veneault-Fourrey C."/>
            <person name="LaButti K."/>
            <person name="Lindquist E.A."/>
            <person name="Lipzen A."/>
            <person name="Lundell T."/>
            <person name="Morin E."/>
            <person name="Murat C."/>
            <person name="Sun H."/>
            <person name="Tunlid A."/>
            <person name="Henrissat B."/>
            <person name="Grigoriev I.V."/>
            <person name="Hibbett D.S."/>
            <person name="Martin F."/>
            <person name="Nordberg H.P."/>
            <person name="Cantor M.N."/>
            <person name="Hua S.X."/>
        </authorList>
    </citation>
    <scope>NUCLEOTIDE SEQUENCE [LARGE SCALE GENOMIC DNA]</scope>
    <source>
        <strain evidence="8 9">MUT 4182</strain>
    </source>
</reference>
<sequence length="1141" mass="121021">MAAFAKRFLSSATTAAPSNPPSAPSSPVTPPSPTSPTSSAGPPVPRPPKGKGKPPPGPSPLSVSTIAEPTRFSQVLPGVNCKECGQSIPLDKLEEHRCPPRPPMPTLPPNQDAKGRPMSRSPSNPSIPPTQSAQAPARRPSDPPRRTPPSPVSRPPAQQLPKPPSPSARSPPDDARLRPAVENDTDRGLRRPSAENSRPKPETLQTTALGNSPIPAPHSPARSPAPAQTSFAIANDPPPHPRPSPPLPNNTQVLPDPPSPNQHSPSHAHSPQHATSPPLAQQQNSPERITSPIFEGRATRKSNSETPFYVDNGHHQQADQDVNDDAHMSMIAPDPGRDAAQVLSTYGMPIPDTQVGGEAGMAGVGRRGFAAVAQAALIVQRTGMSSAMSHHSFGGPRTPSPGVFPVDPRAVSPGLMPGFGPSGPFPPYGGPNSGPPSRMGSPNMTPMAFGAPPPPGRIGSPGQQFLGPGQPGHSPGPSPHSPPGSFGGLSPRSQDIPLPANGQQYPLDERRPSHGELPGLGLSEAGPSRSPPRQQQLNQPLSADSDDDEQADGLRPRNSRQMPKRSMTDVSHYTDETQIPMRQDSPEPMTPEEEAGLNRSDKGKQPDNRTSVASSSYTSMTIGESDRKMVSNVKTGVRNLFRKSSNHSQSSASSESSSLSVRLPFFERLKAAKKSGSQSSSGSSGTALFKSSSMRSISSTKSEIRPLGIEKALAPVQERRESSSTMSDDDVQLAYAFGEEDEPSPPSPAKPAAIPQTAPLMIRRSSQDPEGERLPHLASGAESGNTINNSIPFPSPPETAEKLKAGSPIVSHGGVRADSLETSSSSTSSSSAVSTSLLHNKNGKPVVGVQIVGAGDRDGATVRERAVGSQGLLGGDLLAGGQMDGSGMLESPTSSSPSPTSTSFSTTTGVVSAVSKMKKKKVRQCRKCSKIITDGKWVAVDVGTPEAAVLCEYDWKEDYLPKCRRCTKPIEGAVISASDGQIVGKYHRDCFTCIACSKPFPDKNFYVFDGLPHCRYHYHEANGSLCASPDCNQPIEGGCAIADDGKRYHPEHFVCEWQGGGDELPPTRRQKCEQELEDYWEFGPRKYCSERHAAWAQEKAAADKARALREGRAVTDTTDPNSRATKRRTLFVKQIAEKVEL</sequence>
<dbReference type="STRING" id="1051891.A0A0C3LF30"/>
<feature type="compositionally biased region" description="Gly residues" evidence="6">
    <location>
        <begin position="873"/>
        <end position="884"/>
    </location>
</feature>
<evidence type="ECO:0000256" key="5">
    <source>
        <dbReference type="PROSITE-ProRule" id="PRU00125"/>
    </source>
</evidence>
<feature type="compositionally biased region" description="Polar residues" evidence="6">
    <location>
        <begin position="608"/>
        <end position="622"/>
    </location>
</feature>
<feature type="compositionally biased region" description="Polar residues" evidence="6">
    <location>
        <begin position="279"/>
        <end position="288"/>
    </location>
</feature>
<feature type="compositionally biased region" description="Pro residues" evidence="6">
    <location>
        <begin position="42"/>
        <end position="59"/>
    </location>
</feature>
<dbReference type="HOGENOM" id="CLU_277748_0_0_1"/>
<proteinExistence type="predicted"/>
<dbReference type="Pfam" id="PF00412">
    <property type="entry name" value="LIM"/>
    <property type="match status" value="1"/>
</dbReference>
<keyword evidence="4 5" id="KW-0440">LIM domain</keyword>
<feature type="compositionally biased region" description="Basic and acidic residues" evidence="6">
    <location>
        <begin position="765"/>
        <end position="775"/>
    </location>
</feature>
<feature type="compositionally biased region" description="Polar residues" evidence="6">
    <location>
        <begin position="61"/>
        <end position="73"/>
    </location>
</feature>
<dbReference type="Gene3D" id="2.10.110.10">
    <property type="entry name" value="Cysteine Rich Protein"/>
    <property type="match status" value="2"/>
</dbReference>
<dbReference type="SUPFAM" id="SSF57716">
    <property type="entry name" value="Glucocorticoid receptor-like (DNA-binding domain)"/>
    <property type="match status" value="2"/>
</dbReference>
<dbReference type="PROSITE" id="PS00478">
    <property type="entry name" value="LIM_DOMAIN_1"/>
    <property type="match status" value="1"/>
</dbReference>
<dbReference type="Proteomes" id="UP000054248">
    <property type="component" value="Unassembled WGS sequence"/>
</dbReference>
<feature type="compositionally biased region" description="Low complexity" evidence="6">
    <location>
        <begin position="261"/>
        <end position="278"/>
    </location>
</feature>
<evidence type="ECO:0000313" key="9">
    <source>
        <dbReference type="Proteomes" id="UP000054248"/>
    </source>
</evidence>
<dbReference type="GO" id="GO:0046872">
    <property type="term" value="F:metal ion binding"/>
    <property type="evidence" value="ECO:0007669"/>
    <property type="project" value="UniProtKB-KW"/>
</dbReference>
<feature type="compositionally biased region" description="Pro residues" evidence="6">
    <location>
        <begin position="236"/>
        <end position="248"/>
    </location>
</feature>
<evidence type="ECO:0000256" key="3">
    <source>
        <dbReference type="ARBA" id="ARBA00022833"/>
    </source>
</evidence>
<dbReference type="GO" id="GO:0030695">
    <property type="term" value="F:GTPase regulator activity"/>
    <property type="evidence" value="ECO:0007669"/>
    <property type="project" value="UniProtKB-ARBA"/>
</dbReference>
<feature type="compositionally biased region" description="Low complexity" evidence="6">
    <location>
        <begin position="674"/>
        <end position="701"/>
    </location>
</feature>
<keyword evidence="1 5" id="KW-0479">Metal-binding</keyword>
<feature type="region of interest" description="Disordered" evidence="6">
    <location>
        <begin position="415"/>
        <end position="831"/>
    </location>
</feature>
<protein>
    <recommendedName>
        <fullName evidence="7">LIM zinc-binding domain-containing protein</fullName>
    </recommendedName>
</protein>
<dbReference type="InterPro" id="IPR001781">
    <property type="entry name" value="Znf_LIM"/>
</dbReference>
<dbReference type="AlphaFoldDB" id="A0A0C3LF30"/>
<dbReference type="GO" id="GO:0005634">
    <property type="term" value="C:nucleus"/>
    <property type="evidence" value="ECO:0007669"/>
    <property type="project" value="TreeGrafter"/>
</dbReference>
<feature type="compositionally biased region" description="Low complexity" evidence="6">
    <location>
        <begin position="460"/>
        <end position="473"/>
    </location>
</feature>
<feature type="compositionally biased region" description="Low complexity" evidence="6">
    <location>
        <begin position="820"/>
        <end position="831"/>
    </location>
</feature>
<evidence type="ECO:0000256" key="1">
    <source>
        <dbReference type="ARBA" id="ARBA00022723"/>
    </source>
</evidence>
<reference evidence="9" key="2">
    <citation type="submission" date="2015-01" db="EMBL/GenBank/DDBJ databases">
        <title>Evolutionary Origins and Diversification of the Mycorrhizal Mutualists.</title>
        <authorList>
            <consortium name="DOE Joint Genome Institute"/>
            <consortium name="Mycorrhizal Genomics Consortium"/>
            <person name="Kohler A."/>
            <person name="Kuo A."/>
            <person name="Nagy L.G."/>
            <person name="Floudas D."/>
            <person name="Copeland A."/>
            <person name="Barry K.W."/>
            <person name="Cichocki N."/>
            <person name="Veneault-Fourrey C."/>
            <person name="LaButti K."/>
            <person name="Lindquist E.A."/>
            <person name="Lipzen A."/>
            <person name="Lundell T."/>
            <person name="Morin E."/>
            <person name="Murat C."/>
            <person name="Riley R."/>
            <person name="Ohm R."/>
            <person name="Sun H."/>
            <person name="Tunlid A."/>
            <person name="Henrissat B."/>
            <person name="Grigoriev I.V."/>
            <person name="Hibbett D.S."/>
            <person name="Martin F."/>
        </authorList>
    </citation>
    <scope>NUCLEOTIDE SEQUENCE [LARGE SCALE GENOMIC DNA]</scope>
    <source>
        <strain evidence="9">MUT 4182</strain>
    </source>
</reference>
<accession>A0A0C3LF30</accession>
<evidence type="ECO:0000259" key="7">
    <source>
        <dbReference type="PROSITE" id="PS50023"/>
    </source>
</evidence>
<dbReference type="PROSITE" id="PS50023">
    <property type="entry name" value="LIM_DOMAIN_2"/>
    <property type="match status" value="1"/>
</dbReference>
<dbReference type="OrthoDB" id="1112565at2759"/>
<name>A0A0C3LF30_9AGAM</name>
<organism evidence="8 9">
    <name type="scientific">Tulasnella calospora MUT 4182</name>
    <dbReference type="NCBI Taxonomy" id="1051891"/>
    <lineage>
        <taxon>Eukaryota</taxon>
        <taxon>Fungi</taxon>
        <taxon>Dikarya</taxon>
        <taxon>Basidiomycota</taxon>
        <taxon>Agaricomycotina</taxon>
        <taxon>Agaricomycetes</taxon>
        <taxon>Cantharellales</taxon>
        <taxon>Tulasnellaceae</taxon>
        <taxon>Tulasnella</taxon>
    </lineage>
</organism>
<gene>
    <name evidence="8" type="ORF">M407DRAFT_18619</name>
</gene>
<feature type="compositionally biased region" description="Low complexity" evidence="6">
    <location>
        <begin position="891"/>
        <end position="907"/>
    </location>
</feature>
<evidence type="ECO:0000256" key="6">
    <source>
        <dbReference type="SAM" id="MobiDB-lite"/>
    </source>
</evidence>
<feature type="compositionally biased region" description="Low complexity" evidence="6">
    <location>
        <begin position="646"/>
        <end position="660"/>
    </location>
</feature>
<dbReference type="PANTHER" id="PTHR24205:SF16">
    <property type="entry name" value="GH01042P-RELATED"/>
    <property type="match status" value="1"/>
</dbReference>
<keyword evidence="3 5" id="KW-0862">Zinc</keyword>
<dbReference type="EMBL" id="KN822954">
    <property type="protein sequence ID" value="KIO32578.1"/>
    <property type="molecule type" value="Genomic_DNA"/>
</dbReference>
<feature type="region of interest" description="Disordered" evidence="6">
    <location>
        <begin position="873"/>
        <end position="907"/>
    </location>
</feature>
<feature type="region of interest" description="Disordered" evidence="6">
    <location>
        <begin position="1"/>
        <end position="320"/>
    </location>
</feature>
<feature type="compositionally biased region" description="Polar residues" evidence="6">
    <location>
        <begin position="782"/>
        <end position="792"/>
    </location>
</feature>
<dbReference type="PANTHER" id="PTHR24205">
    <property type="entry name" value="FOUR AND A HALF LIM DOMAINS PROTEIN"/>
    <property type="match status" value="1"/>
</dbReference>
<dbReference type="GO" id="GO:0003712">
    <property type="term" value="F:transcription coregulator activity"/>
    <property type="evidence" value="ECO:0007669"/>
    <property type="project" value="TreeGrafter"/>
</dbReference>
<evidence type="ECO:0000256" key="4">
    <source>
        <dbReference type="ARBA" id="ARBA00023038"/>
    </source>
</evidence>
<dbReference type="SMART" id="SM00132">
    <property type="entry name" value="LIM"/>
    <property type="match status" value="1"/>
</dbReference>
<keyword evidence="9" id="KW-1185">Reference proteome</keyword>
<feature type="domain" description="LIM zinc-binding" evidence="7">
    <location>
        <begin position="961"/>
        <end position="1024"/>
    </location>
</feature>
<feature type="compositionally biased region" description="Pro residues" evidence="6">
    <location>
        <begin position="18"/>
        <end position="34"/>
    </location>
</feature>
<keyword evidence="2" id="KW-0677">Repeat</keyword>
<evidence type="ECO:0000256" key="2">
    <source>
        <dbReference type="ARBA" id="ARBA00022737"/>
    </source>
</evidence>
<feature type="compositionally biased region" description="Basic and acidic residues" evidence="6">
    <location>
        <begin position="171"/>
        <end position="201"/>
    </location>
</feature>
<dbReference type="CDD" id="cd08368">
    <property type="entry name" value="LIM"/>
    <property type="match status" value="1"/>
</dbReference>
<evidence type="ECO:0000313" key="8">
    <source>
        <dbReference type="EMBL" id="KIO32578.1"/>
    </source>
</evidence>